<feature type="transmembrane region" description="Helical" evidence="1">
    <location>
        <begin position="295"/>
        <end position="316"/>
    </location>
</feature>
<feature type="domain" description="Ferrous iron transport protein B C-terminal" evidence="2">
    <location>
        <begin position="242"/>
        <end position="290"/>
    </location>
</feature>
<dbReference type="OrthoDB" id="9809127at2"/>
<feature type="domain" description="Nucleoside transporter/FeoB GTPase Gate" evidence="3">
    <location>
        <begin position="300"/>
        <end position="425"/>
    </location>
</feature>
<reference evidence="5" key="1">
    <citation type="submission" date="2016-11" db="EMBL/GenBank/DDBJ databases">
        <authorList>
            <person name="Varghese N."/>
            <person name="Submissions S."/>
        </authorList>
    </citation>
    <scope>NUCLEOTIDE SEQUENCE [LARGE SCALE GENOMIC DNA]</scope>
    <source>
        <strain evidence="5">DSM 11003</strain>
    </source>
</reference>
<organism evidence="4 5">
    <name type="scientific">Thermosyntropha lipolytica DSM 11003</name>
    <dbReference type="NCBI Taxonomy" id="1123382"/>
    <lineage>
        <taxon>Bacteria</taxon>
        <taxon>Bacillati</taxon>
        <taxon>Bacillota</taxon>
        <taxon>Clostridia</taxon>
        <taxon>Eubacteriales</taxon>
        <taxon>Syntrophomonadaceae</taxon>
        <taxon>Thermosyntropha</taxon>
    </lineage>
</organism>
<sequence>MNNTVSHLYKIDMEKEGREYSELILTNIYQQAETIARKVVVKGGRQKDIDHFIDDIVTSKYLGIPVMLILLALVFFITIVGANYPSLALFAFFNFLEDKITRLLLFLGCPDFIYGFLVQGVYRCTTWVVAVMLPPMAIFFPLFTLLEDAGYLPRVAFNLDSIFNKVGTCGKQALTMCMGFGCNAAGVTSCRIIDSPRERMIAVLTNNFVPCNGRFPLFIALSIIFWGGMGIYKNFIAAFCVAFLVLTGILTTFFISFLLTKTLLKGMPSSFALELPPYRKPVLGQVIVRSILDRIIFVLMRAVKVAAPAGALIWLMANTMVGDASLFKHMTNLLDFPARIIGIDGVILTAFILGLPANELVLPLMLMGYLATGTMIEVESLTALKKILVEQQGWTAGTAVCVMLFSLLHYPCATTLWTVKKETGSLKWAVLAFIIPLVVAICACFMAKQMAKLIGI</sequence>
<feature type="transmembrane region" description="Helical" evidence="1">
    <location>
        <begin position="394"/>
        <end position="416"/>
    </location>
</feature>
<dbReference type="Pfam" id="PF07664">
    <property type="entry name" value="FeoB_C"/>
    <property type="match status" value="1"/>
</dbReference>
<dbReference type="InterPro" id="IPR050860">
    <property type="entry name" value="FeoB_GTPase"/>
</dbReference>
<dbReference type="EMBL" id="FQWY01000014">
    <property type="protein sequence ID" value="SHG84080.1"/>
    <property type="molecule type" value="Genomic_DNA"/>
</dbReference>
<evidence type="ECO:0000259" key="3">
    <source>
        <dbReference type="Pfam" id="PF07670"/>
    </source>
</evidence>
<feature type="transmembrane region" description="Helical" evidence="1">
    <location>
        <begin position="68"/>
        <end position="96"/>
    </location>
</feature>
<evidence type="ECO:0000256" key="1">
    <source>
        <dbReference type="SAM" id="Phobius"/>
    </source>
</evidence>
<feature type="transmembrane region" description="Helical" evidence="1">
    <location>
        <begin position="103"/>
        <end position="121"/>
    </location>
</feature>
<proteinExistence type="predicted"/>
<dbReference type="PANTHER" id="PTHR43185">
    <property type="entry name" value="FERROUS IRON TRANSPORT PROTEIN B"/>
    <property type="match status" value="1"/>
</dbReference>
<feature type="transmembrane region" description="Helical" evidence="1">
    <location>
        <begin position="428"/>
        <end position="447"/>
    </location>
</feature>
<dbReference type="AlphaFoldDB" id="A0A1M5N3E0"/>
<feature type="transmembrane region" description="Helical" evidence="1">
    <location>
        <begin position="127"/>
        <end position="146"/>
    </location>
</feature>
<feature type="transmembrane region" description="Helical" evidence="1">
    <location>
        <begin position="336"/>
        <end position="357"/>
    </location>
</feature>
<keyword evidence="1" id="KW-0472">Membrane</keyword>
<accession>A0A1M5N3E0</accession>
<feature type="transmembrane region" description="Helical" evidence="1">
    <location>
        <begin position="207"/>
        <end position="229"/>
    </location>
</feature>
<dbReference type="RefSeq" id="WP_073091157.1">
    <property type="nucleotide sequence ID" value="NZ_FQWY01000014.1"/>
</dbReference>
<keyword evidence="1" id="KW-0812">Transmembrane</keyword>
<feature type="domain" description="Nucleoside transporter/FeoB GTPase Gate" evidence="3">
    <location>
        <begin position="131"/>
        <end position="221"/>
    </location>
</feature>
<keyword evidence="1" id="KW-1133">Transmembrane helix</keyword>
<dbReference type="Proteomes" id="UP000242329">
    <property type="component" value="Unassembled WGS sequence"/>
</dbReference>
<dbReference type="GO" id="GO:0005886">
    <property type="term" value="C:plasma membrane"/>
    <property type="evidence" value="ECO:0007669"/>
    <property type="project" value="TreeGrafter"/>
</dbReference>
<dbReference type="PANTHER" id="PTHR43185:SF2">
    <property type="entry name" value="FERROUS IRON TRANSPORT PROTEIN B"/>
    <property type="match status" value="1"/>
</dbReference>
<dbReference type="GO" id="GO:0015093">
    <property type="term" value="F:ferrous iron transmembrane transporter activity"/>
    <property type="evidence" value="ECO:0007669"/>
    <property type="project" value="InterPro"/>
</dbReference>
<keyword evidence="5" id="KW-1185">Reference proteome</keyword>
<evidence type="ECO:0000313" key="5">
    <source>
        <dbReference type="Proteomes" id="UP000242329"/>
    </source>
</evidence>
<dbReference type="InterPro" id="IPR011640">
    <property type="entry name" value="Fe2_transport_prot_B_C"/>
</dbReference>
<evidence type="ECO:0000313" key="4">
    <source>
        <dbReference type="EMBL" id="SHG84080.1"/>
    </source>
</evidence>
<feature type="transmembrane region" description="Helical" evidence="1">
    <location>
        <begin position="235"/>
        <end position="259"/>
    </location>
</feature>
<dbReference type="STRING" id="1123382.SAMN02745221_01094"/>
<dbReference type="InterPro" id="IPR011642">
    <property type="entry name" value="Gate_dom"/>
</dbReference>
<evidence type="ECO:0000259" key="2">
    <source>
        <dbReference type="Pfam" id="PF07664"/>
    </source>
</evidence>
<protein>
    <submittedName>
        <fullName evidence="4">Ferrous iron transport protein B</fullName>
    </submittedName>
</protein>
<name>A0A1M5N3E0_9FIRM</name>
<dbReference type="Pfam" id="PF07670">
    <property type="entry name" value="Gate"/>
    <property type="match status" value="2"/>
</dbReference>
<gene>
    <name evidence="4" type="ORF">SAMN02745221_01094</name>
</gene>